<evidence type="ECO:0000313" key="3">
    <source>
        <dbReference type="Proteomes" id="UP000821853"/>
    </source>
</evidence>
<keyword evidence="3" id="KW-1185">Reference proteome</keyword>
<dbReference type="VEuPathDB" id="VectorBase:HLOH_062418"/>
<feature type="compositionally biased region" description="Basic residues" evidence="1">
    <location>
        <begin position="1"/>
        <end position="32"/>
    </location>
</feature>
<comment type="caution">
    <text evidence="2">The sequence shown here is derived from an EMBL/GenBank/DDBJ whole genome shotgun (WGS) entry which is preliminary data.</text>
</comment>
<evidence type="ECO:0000256" key="1">
    <source>
        <dbReference type="SAM" id="MobiDB-lite"/>
    </source>
</evidence>
<organism evidence="2 3">
    <name type="scientific">Haemaphysalis longicornis</name>
    <name type="common">Bush tick</name>
    <dbReference type="NCBI Taxonomy" id="44386"/>
    <lineage>
        <taxon>Eukaryota</taxon>
        <taxon>Metazoa</taxon>
        <taxon>Ecdysozoa</taxon>
        <taxon>Arthropoda</taxon>
        <taxon>Chelicerata</taxon>
        <taxon>Arachnida</taxon>
        <taxon>Acari</taxon>
        <taxon>Parasitiformes</taxon>
        <taxon>Ixodida</taxon>
        <taxon>Ixodoidea</taxon>
        <taxon>Ixodidae</taxon>
        <taxon>Haemaphysalinae</taxon>
        <taxon>Haemaphysalis</taxon>
    </lineage>
</organism>
<gene>
    <name evidence="2" type="ORF">HPB48_012703</name>
</gene>
<dbReference type="AlphaFoldDB" id="A0A9J6G001"/>
<sequence length="203" mass="23822">MRKRERLKRRERSLALRRRHRRLSRQKRRMKRRAEPAREIQSPSNGERAASVRNRKTGHIAPRSTRLPPFHTSSPFPTFLSSSIFFYFCHPDFPSPILSRWSATILCSFHFSASLLHPDSARFSRSQIQNAREERGEWYIHSYSTGHVTTGMLLPRCWERVRGKRCAVHRGKEYVRWRTHQAAGIIGAERRGQRGEESAMGTK</sequence>
<proteinExistence type="predicted"/>
<name>A0A9J6G001_HAELO</name>
<accession>A0A9J6G001</accession>
<feature type="region of interest" description="Disordered" evidence="1">
    <location>
        <begin position="1"/>
        <end position="67"/>
    </location>
</feature>
<reference evidence="2 3" key="1">
    <citation type="journal article" date="2020" name="Cell">
        <title>Large-Scale Comparative Analyses of Tick Genomes Elucidate Their Genetic Diversity and Vector Capacities.</title>
        <authorList>
            <consortium name="Tick Genome and Microbiome Consortium (TIGMIC)"/>
            <person name="Jia N."/>
            <person name="Wang J."/>
            <person name="Shi W."/>
            <person name="Du L."/>
            <person name="Sun Y."/>
            <person name="Zhan W."/>
            <person name="Jiang J.F."/>
            <person name="Wang Q."/>
            <person name="Zhang B."/>
            <person name="Ji P."/>
            <person name="Bell-Sakyi L."/>
            <person name="Cui X.M."/>
            <person name="Yuan T.T."/>
            <person name="Jiang B.G."/>
            <person name="Yang W.F."/>
            <person name="Lam T.T."/>
            <person name="Chang Q.C."/>
            <person name="Ding S.J."/>
            <person name="Wang X.J."/>
            <person name="Zhu J.G."/>
            <person name="Ruan X.D."/>
            <person name="Zhao L."/>
            <person name="Wei J.T."/>
            <person name="Ye R.Z."/>
            <person name="Que T.C."/>
            <person name="Du C.H."/>
            <person name="Zhou Y.H."/>
            <person name="Cheng J.X."/>
            <person name="Dai P.F."/>
            <person name="Guo W.B."/>
            <person name="Han X.H."/>
            <person name="Huang E.J."/>
            <person name="Li L.F."/>
            <person name="Wei W."/>
            <person name="Gao Y.C."/>
            <person name="Liu J.Z."/>
            <person name="Shao H.Z."/>
            <person name="Wang X."/>
            <person name="Wang C.C."/>
            <person name="Yang T.C."/>
            <person name="Huo Q.B."/>
            <person name="Li W."/>
            <person name="Chen H.Y."/>
            <person name="Chen S.E."/>
            <person name="Zhou L.G."/>
            <person name="Ni X.B."/>
            <person name="Tian J.H."/>
            <person name="Sheng Y."/>
            <person name="Liu T."/>
            <person name="Pan Y.S."/>
            <person name="Xia L.Y."/>
            <person name="Li J."/>
            <person name="Zhao F."/>
            <person name="Cao W.C."/>
        </authorList>
    </citation>
    <scope>NUCLEOTIDE SEQUENCE [LARGE SCALE GENOMIC DNA]</scope>
    <source>
        <strain evidence="2">HaeL-2018</strain>
    </source>
</reference>
<dbReference type="EMBL" id="JABSTR010000004">
    <property type="protein sequence ID" value="KAH9368367.1"/>
    <property type="molecule type" value="Genomic_DNA"/>
</dbReference>
<evidence type="ECO:0000313" key="2">
    <source>
        <dbReference type="EMBL" id="KAH9368367.1"/>
    </source>
</evidence>
<dbReference type="Proteomes" id="UP000821853">
    <property type="component" value="Chromosome 2"/>
</dbReference>
<protein>
    <submittedName>
        <fullName evidence="2">Uncharacterized protein</fullName>
    </submittedName>
</protein>